<evidence type="ECO:0008006" key="4">
    <source>
        <dbReference type="Google" id="ProtNLM"/>
    </source>
</evidence>
<evidence type="ECO:0000313" key="3">
    <source>
        <dbReference type="Proteomes" id="UP000554482"/>
    </source>
</evidence>
<keyword evidence="1" id="KW-0732">Signal</keyword>
<feature type="chain" id="PRO_5029494279" description="Glycine-rich cell wall structural protein" evidence="1">
    <location>
        <begin position="23"/>
        <end position="78"/>
    </location>
</feature>
<dbReference type="Proteomes" id="UP000554482">
    <property type="component" value="Unassembled WGS sequence"/>
</dbReference>
<dbReference type="EMBL" id="JABWDY010031801">
    <property type="protein sequence ID" value="KAF5184663.1"/>
    <property type="molecule type" value="Genomic_DNA"/>
</dbReference>
<evidence type="ECO:0000256" key="1">
    <source>
        <dbReference type="SAM" id="SignalP"/>
    </source>
</evidence>
<proteinExistence type="predicted"/>
<sequence>MAAFRVLSIVFFVFVGITICSAARTLLGLGAALEGGVGLKGEIVAGIGEHGAGYGSGGGEGGGAGYGAAGGGHAGGGG</sequence>
<dbReference type="AlphaFoldDB" id="A0A7J6VIB1"/>
<name>A0A7J6VIB1_THATH</name>
<comment type="caution">
    <text evidence="2">The sequence shown here is derived from an EMBL/GenBank/DDBJ whole genome shotgun (WGS) entry which is preliminary data.</text>
</comment>
<keyword evidence="3" id="KW-1185">Reference proteome</keyword>
<accession>A0A7J6VIB1</accession>
<gene>
    <name evidence="2" type="ORF">FRX31_025750</name>
</gene>
<feature type="signal peptide" evidence="1">
    <location>
        <begin position="1"/>
        <end position="22"/>
    </location>
</feature>
<protein>
    <recommendedName>
        <fullName evidence="4">Glycine-rich cell wall structural protein</fullName>
    </recommendedName>
</protein>
<evidence type="ECO:0000313" key="2">
    <source>
        <dbReference type="EMBL" id="KAF5184663.1"/>
    </source>
</evidence>
<reference evidence="2 3" key="1">
    <citation type="submission" date="2020-06" db="EMBL/GenBank/DDBJ databases">
        <title>Transcriptomic and genomic resources for Thalictrum thalictroides and T. hernandezii: Facilitating candidate gene discovery in an emerging model plant lineage.</title>
        <authorList>
            <person name="Arias T."/>
            <person name="Riano-Pachon D.M."/>
            <person name="Di Stilio V.S."/>
        </authorList>
    </citation>
    <scope>NUCLEOTIDE SEQUENCE [LARGE SCALE GENOMIC DNA]</scope>
    <source>
        <strain evidence="3">cv. WT478/WT964</strain>
        <tissue evidence="2">Leaves</tissue>
    </source>
</reference>
<feature type="non-terminal residue" evidence="2">
    <location>
        <position position="78"/>
    </location>
</feature>
<organism evidence="2 3">
    <name type="scientific">Thalictrum thalictroides</name>
    <name type="common">Rue-anemone</name>
    <name type="synonym">Anemone thalictroides</name>
    <dbReference type="NCBI Taxonomy" id="46969"/>
    <lineage>
        <taxon>Eukaryota</taxon>
        <taxon>Viridiplantae</taxon>
        <taxon>Streptophyta</taxon>
        <taxon>Embryophyta</taxon>
        <taxon>Tracheophyta</taxon>
        <taxon>Spermatophyta</taxon>
        <taxon>Magnoliopsida</taxon>
        <taxon>Ranunculales</taxon>
        <taxon>Ranunculaceae</taxon>
        <taxon>Thalictroideae</taxon>
        <taxon>Thalictrum</taxon>
    </lineage>
</organism>